<dbReference type="GO" id="GO:0004364">
    <property type="term" value="F:glutathione transferase activity"/>
    <property type="evidence" value="ECO:0007669"/>
    <property type="project" value="UniProtKB-ARBA"/>
</dbReference>
<dbReference type="InterPro" id="IPR050213">
    <property type="entry name" value="GST_superfamily"/>
</dbReference>
<dbReference type="SUPFAM" id="SSF52833">
    <property type="entry name" value="Thioredoxin-like"/>
    <property type="match status" value="1"/>
</dbReference>
<dbReference type="SUPFAM" id="SSF47616">
    <property type="entry name" value="GST C-terminal domain-like"/>
    <property type="match status" value="1"/>
</dbReference>
<evidence type="ECO:0000259" key="1">
    <source>
        <dbReference type="PROSITE" id="PS50404"/>
    </source>
</evidence>
<evidence type="ECO:0000259" key="2">
    <source>
        <dbReference type="PROSITE" id="PS50405"/>
    </source>
</evidence>
<dbReference type="AlphaFoldDB" id="A0A1D1VY33"/>
<gene>
    <name evidence="3" type="primary">RvY_13928-1</name>
    <name evidence="3" type="synonym">RvY_13928.1</name>
    <name evidence="3" type="ORF">RvY_13928</name>
</gene>
<dbReference type="InterPro" id="IPR036249">
    <property type="entry name" value="Thioredoxin-like_sf"/>
</dbReference>
<dbReference type="Gene3D" id="1.20.1050.10">
    <property type="match status" value="1"/>
</dbReference>
<dbReference type="SFLD" id="SFLDG01205">
    <property type="entry name" value="AMPS.1"/>
    <property type="match status" value="1"/>
</dbReference>
<dbReference type="Pfam" id="PF14497">
    <property type="entry name" value="GST_C_3"/>
    <property type="match status" value="1"/>
</dbReference>
<dbReference type="InterPro" id="IPR010987">
    <property type="entry name" value="Glutathione-S-Trfase_C-like"/>
</dbReference>
<dbReference type="CDD" id="cd03039">
    <property type="entry name" value="GST_N_Sigma_like"/>
    <property type="match status" value="1"/>
</dbReference>
<dbReference type="PROSITE" id="PS50405">
    <property type="entry name" value="GST_CTER"/>
    <property type="match status" value="1"/>
</dbReference>
<evidence type="ECO:0000313" key="4">
    <source>
        <dbReference type="Proteomes" id="UP000186922"/>
    </source>
</evidence>
<keyword evidence="4" id="KW-1185">Reference proteome</keyword>
<dbReference type="PROSITE" id="PS50404">
    <property type="entry name" value="GST_NTER"/>
    <property type="match status" value="1"/>
</dbReference>
<dbReference type="GO" id="GO:0006749">
    <property type="term" value="P:glutathione metabolic process"/>
    <property type="evidence" value="ECO:0007669"/>
    <property type="project" value="TreeGrafter"/>
</dbReference>
<reference evidence="3 4" key="1">
    <citation type="journal article" date="2016" name="Nat. Commun.">
        <title>Extremotolerant tardigrade genome and improved radiotolerance of human cultured cells by tardigrade-unique protein.</title>
        <authorList>
            <person name="Hashimoto T."/>
            <person name="Horikawa D.D."/>
            <person name="Saito Y."/>
            <person name="Kuwahara H."/>
            <person name="Kozuka-Hata H."/>
            <person name="Shin-I T."/>
            <person name="Minakuchi Y."/>
            <person name="Ohishi K."/>
            <person name="Motoyama A."/>
            <person name="Aizu T."/>
            <person name="Enomoto A."/>
            <person name="Kondo K."/>
            <person name="Tanaka S."/>
            <person name="Hara Y."/>
            <person name="Koshikawa S."/>
            <person name="Sagara H."/>
            <person name="Miura T."/>
            <person name="Yokobori S."/>
            <person name="Miyagawa K."/>
            <person name="Suzuki Y."/>
            <person name="Kubo T."/>
            <person name="Oyama M."/>
            <person name="Kohara Y."/>
            <person name="Fujiyama A."/>
            <person name="Arakawa K."/>
            <person name="Katayama T."/>
            <person name="Toyoda A."/>
            <person name="Kunieda T."/>
        </authorList>
    </citation>
    <scope>NUCLEOTIDE SEQUENCE [LARGE SCALE GENOMIC DNA]</scope>
    <source>
        <strain evidence="3 4">YOKOZUNA-1</strain>
    </source>
</reference>
<accession>A0A1D1VY33</accession>
<dbReference type="OrthoDB" id="414243at2759"/>
<proteinExistence type="predicted"/>
<name>A0A1D1VY33_RAMVA</name>
<feature type="domain" description="GST C-terminal" evidence="2">
    <location>
        <begin position="164"/>
        <end position="291"/>
    </location>
</feature>
<organism evidence="3 4">
    <name type="scientific">Ramazzottius varieornatus</name>
    <name type="common">Water bear</name>
    <name type="synonym">Tardigrade</name>
    <dbReference type="NCBI Taxonomy" id="947166"/>
    <lineage>
        <taxon>Eukaryota</taxon>
        <taxon>Metazoa</taxon>
        <taxon>Ecdysozoa</taxon>
        <taxon>Tardigrada</taxon>
        <taxon>Eutardigrada</taxon>
        <taxon>Parachela</taxon>
        <taxon>Hypsibioidea</taxon>
        <taxon>Ramazzottiidae</taxon>
        <taxon>Ramazzottius</taxon>
    </lineage>
</organism>
<dbReference type="SFLD" id="SFLDG00363">
    <property type="entry name" value="AMPS_(cytGST):_Alpha-__Mu-__Pi"/>
    <property type="match status" value="1"/>
</dbReference>
<dbReference type="PANTHER" id="PTHR11571">
    <property type="entry name" value="GLUTATHIONE S-TRANSFERASE"/>
    <property type="match status" value="1"/>
</dbReference>
<dbReference type="InterPro" id="IPR036282">
    <property type="entry name" value="Glutathione-S-Trfase_C_sf"/>
</dbReference>
<dbReference type="InterPro" id="IPR040079">
    <property type="entry name" value="Glutathione_S-Trfase"/>
</dbReference>
<feature type="domain" description="GST N-terminal" evidence="1">
    <location>
        <begin position="85"/>
        <end position="162"/>
    </location>
</feature>
<evidence type="ECO:0008006" key="5">
    <source>
        <dbReference type="Google" id="ProtNLM"/>
    </source>
</evidence>
<dbReference type="CDD" id="cd03192">
    <property type="entry name" value="GST_C_Sigma_like"/>
    <property type="match status" value="1"/>
</dbReference>
<dbReference type="Pfam" id="PF02798">
    <property type="entry name" value="GST_N"/>
    <property type="match status" value="1"/>
</dbReference>
<dbReference type="Gene3D" id="3.40.30.10">
    <property type="entry name" value="Glutaredoxin"/>
    <property type="match status" value="1"/>
</dbReference>
<dbReference type="Proteomes" id="UP000186922">
    <property type="component" value="Unassembled WGS sequence"/>
</dbReference>
<dbReference type="PANTHER" id="PTHR11571:SF150">
    <property type="entry name" value="GLUTATHIONE S-TRANSFERASE"/>
    <property type="match status" value="1"/>
</dbReference>
<evidence type="ECO:0000313" key="3">
    <source>
        <dbReference type="EMBL" id="GAV03519.1"/>
    </source>
</evidence>
<dbReference type="InterPro" id="IPR004045">
    <property type="entry name" value="Glutathione_S-Trfase_N"/>
</dbReference>
<sequence length="291" mass="33575">MRTPTWKRKHLDTVIATAVKLILFSAGPVRLVLEEDLRNELPFIMSRISRAPVINPVRQLSSGISSPETLPAGEFERTNVHSPEKRFRFYYFDIRCRGELARFILGAAGVDYEDIRVNLASWPALKDDTPFKTLPVLDFNGVQLGQSMAIARYLATEFGLRGRTPYEQALADSVAEAADDVLASHLEFMFEERSSKKENMKRVFMESTLPDFLLYLDQFQKVYSEEYGYIVGSKLTYADLAVYSLLEQLMSATIIDMNYFSYYKYPTELRKRIMSNGKLMRYINNRPRTDF</sequence>
<dbReference type="InterPro" id="IPR004046">
    <property type="entry name" value="GST_C"/>
</dbReference>
<protein>
    <recommendedName>
        <fullName evidence="5">Glutathione transferase</fullName>
    </recommendedName>
</protein>
<dbReference type="EMBL" id="BDGG01000009">
    <property type="protein sequence ID" value="GAV03519.1"/>
    <property type="molecule type" value="Genomic_DNA"/>
</dbReference>
<dbReference type="SFLD" id="SFLDS00019">
    <property type="entry name" value="Glutathione_Transferase_(cytos"/>
    <property type="match status" value="1"/>
</dbReference>
<dbReference type="STRING" id="947166.A0A1D1VY33"/>
<comment type="caution">
    <text evidence="3">The sequence shown here is derived from an EMBL/GenBank/DDBJ whole genome shotgun (WGS) entry which is preliminary data.</text>
</comment>